<dbReference type="GO" id="GO:0016791">
    <property type="term" value="F:phosphatase activity"/>
    <property type="evidence" value="ECO:0007669"/>
    <property type="project" value="UniProtKB-ARBA"/>
</dbReference>
<dbReference type="CDD" id="cd07518">
    <property type="entry name" value="HAD_YbiV-Like"/>
    <property type="match status" value="1"/>
</dbReference>
<dbReference type="Proteomes" id="UP000019247">
    <property type="component" value="Unassembled WGS sequence"/>
</dbReference>
<evidence type="ECO:0000313" key="4">
    <source>
        <dbReference type="Proteomes" id="UP000019247"/>
    </source>
</evidence>
<dbReference type="EMBL" id="AWWK01000011">
    <property type="protein sequence ID" value="ETY75379.1"/>
    <property type="molecule type" value="Genomic_DNA"/>
</dbReference>
<comment type="caution">
    <text evidence="3">The sequence shown here is derived from an EMBL/GenBank/DDBJ whole genome shotgun (WGS) entry which is preliminary data.</text>
</comment>
<dbReference type="InterPro" id="IPR000421">
    <property type="entry name" value="FA58C"/>
</dbReference>
<accession>W6TA26</accession>
<evidence type="ECO:0000259" key="2">
    <source>
        <dbReference type="PROSITE" id="PS50022"/>
    </source>
</evidence>
<dbReference type="OrthoDB" id="179563at2"/>
<organism evidence="3 4">
    <name type="scientific">Lactiplantibacillus fabifermentans T30PCM01</name>
    <dbReference type="NCBI Taxonomy" id="1400520"/>
    <lineage>
        <taxon>Bacteria</taxon>
        <taxon>Bacillati</taxon>
        <taxon>Bacillota</taxon>
        <taxon>Bacilli</taxon>
        <taxon>Lactobacillales</taxon>
        <taxon>Lactobacillaceae</taxon>
        <taxon>Lactiplantibacillus</taxon>
    </lineage>
</organism>
<name>W6TA26_9LACO</name>
<evidence type="ECO:0000313" key="3">
    <source>
        <dbReference type="EMBL" id="ETY75379.1"/>
    </source>
</evidence>
<dbReference type="eggNOG" id="COG3669">
    <property type="taxonomic scope" value="Bacteria"/>
</dbReference>
<protein>
    <recommendedName>
        <fullName evidence="2">F5/8 type C domain-containing protein</fullName>
    </recommendedName>
</protein>
<dbReference type="RefSeq" id="WP_051502022.1">
    <property type="nucleotide sequence ID" value="NZ_KK036464.1"/>
</dbReference>
<keyword evidence="1" id="KW-0378">Hydrolase</keyword>
<dbReference type="PANTHER" id="PTHR12872">
    <property type="entry name" value="ALPHA-N-ACETYLGLUCOSAMINIDASE"/>
    <property type="match status" value="1"/>
</dbReference>
<dbReference type="Gene3D" id="3.20.20.80">
    <property type="entry name" value="Glycosidases"/>
    <property type="match status" value="1"/>
</dbReference>
<dbReference type="Pfam" id="PF12972">
    <property type="entry name" value="NAGLU_C"/>
    <property type="match status" value="1"/>
</dbReference>
<dbReference type="STRING" id="1400520.LFAB_01935"/>
<dbReference type="PROSITE" id="PS01229">
    <property type="entry name" value="COF_2"/>
    <property type="match status" value="1"/>
</dbReference>
<proteinExistence type="predicted"/>
<dbReference type="InterPro" id="IPR000150">
    <property type="entry name" value="Cof"/>
</dbReference>
<dbReference type="eggNOG" id="COG0561">
    <property type="taxonomic scope" value="Bacteria"/>
</dbReference>
<dbReference type="PATRIC" id="fig|1400520.3.peg.382"/>
<dbReference type="InterPro" id="IPR023214">
    <property type="entry name" value="HAD_sf"/>
</dbReference>
<dbReference type="GO" id="GO:0005975">
    <property type="term" value="P:carbohydrate metabolic process"/>
    <property type="evidence" value="ECO:0007669"/>
    <property type="project" value="UniProtKB-ARBA"/>
</dbReference>
<dbReference type="InterPro" id="IPR006379">
    <property type="entry name" value="HAD-SF_hydro_IIB"/>
</dbReference>
<dbReference type="PROSITE" id="PS50022">
    <property type="entry name" value="FA58C_3"/>
    <property type="match status" value="1"/>
</dbReference>
<dbReference type="PANTHER" id="PTHR12872:SF1">
    <property type="entry name" value="ALPHA-N-ACETYLGLUCOSAMINIDASE"/>
    <property type="match status" value="1"/>
</dbReference>
<gene>
    <name evidence="3" type="ORF">LFAB_01935</name>
</gene>
<reference evidence="3 4" key="1">
    <citation type="journal article" date="2014" name="Genome Announc.">
        <title>Genome Sequence of Lactobacillus fabifermentans Strain T30PCM01, Isolated from Fermenting Grape Marc.</title>
        <authorList>
            <person name="Treu L."/>
            <person name="Vendramin V."/>
            <person name="Bovo B."/>
            <person name="Giacomini A."/>
            <person name="Corich V."/>
            <person name="Campanaro S."/>
        </authorList>
    </citation>
    <scope>NUCLEOTIDE SEQUENCE [LARGE SCALE GENOMIC DNA]</scope>
    <source>
        <strain evidence="3 4">T30PCM01</strain>
    </source>
</reference>
<dbReference type="NCBIfam" id="TIGR00099">
    <property type="entry name" value="Cof-subfamily"/>
    <property type="match status" value="1"/>
</dbReference>
<dbReference type="InterPro" id="IPR029018">
    <property type="entry name" value="Hex-like_dom2"/>
</dbReference>
<dbReference type="Pfam" id="PF12971">
    <property type="entry name" value="NAGLU_N"/>
    <property type="match status" value="1"/>
</dbReference>
<dbReference type="SUPFAM" id="SSF56784">
    <property type="entry name" value="HAD-like"/>
    <property type="match status" value="1"/>
</dbReference>
<evidence type="ECO:0000256" key="1">
    <source>
        <dbReference type="ARBA" id="ARBA00022801"/>
    </source>
</evidence>
<dbReference type="NCBIfam" id="TIGR01484">
    <property type="entry name" value="HAD-SF-IIB"/>
    <property type="match status" value="1"/>
</dbReference>
<dbReference type="SFLD" id="SFLDS00003">
    <property type="entry name" value="Haloacid_Dehalogenase"/>
    <property type="match status" value="1"/>
</dbReference>
<dbReference type="Gene3D" id="3.40.50.1000">
    <property type="entry name" value="HAD superfamily/HAD-like"/>
    <property type="match status" value="1"/>
</dbReference>
<dbReference type="Gene3D" id="3.30.379.10">
    <property type="entry name" value="Chitobiase/beta-hexosaminidase domain 2-like"/>
    <property type="match status" value="1"/>
</dbReference>
<dbReference type="InterPro" id="IPR024732">
    <property type="entry name" value="NAGLU_C"/>
</dbReference>
<dbReference type="SFLD" id="SFLDG01140">
    <property type="entry name" value="C2.B:_Phosphomannomutase_and_P"/>
    <property type="match status" value="1"/>
</dbReference>
<dbReference type="Pfam" id="PF08282">
    <property type="entry name" value="Hydrolase_3"/>
    <property type="match status" value="1"/>
</dbReference>
<dbReference type="Gene3D" id="1.20.120.670">
    <property type="entry name" value="N-acetyl-b-d-glucoasminidase"/>
    <property type="match status" value="1"/>
</dbReference>
<sequence length="1275" mass="139956">MTVEVQPVNQLDLTSQVQVDGAQQQGLVTLPAAVTTPLTAVTLTMTAGTDRPMTLELGHVLNHVMSDVIPDTTATVTTDTWTFTYPTPIDASHLVVNLTPISALAKVTVTVSAPDAAVDTTPIAVLTDTTSIANGRPVRSPFNPGQAARLTDGDDTTAWVSDQYPAYADIDLGVATALATIAVTLPVGTEIQFNLYGSRDGHQFDRLYRRERATTSTATVTCPVNGTYRHVRLLVLASDDSAGVQIQQVRVTGTAQPKAKVPTPPALALNTPTITAPTAAAVQQALAGIVTRRIGADYVDWFDFKVAPVATKQADAFQISTTADRVVIQAASGVTLATGLNYYLKTYCQVNLSQAGLGDHVEMPAKPVALAQPIVRQTTATWRYAYNYTTHAYTMAFWQAEDWQQELDWLALNGVNLVLDPTGLELVWYRFLASSGYQTEAIADFLTGPTYTAWQWMGNMRSFGGPIDAKWAVQRAKLAQHNQAFMHVMGMTPVLQAYAGLVPDDIETKIKACPVLLQGQWCGFQRPGILRTDSDLFAQVADQFYAAQASVYGEISHYYAVDPFHEGGDRADLALDVVAQQVLGGLLAHDAQGVWVLQSWQENPRADLLAGIRDQVADHVLVLDLYAERTPHWSISDPQQYGGLEFGGTPWLFCMLNNFGGRMGLTGHLDTLQSGYQAAQRQAQWCRGIGITPEASQSNPLLFDFFFDSIWADATAFAPMNIDEWLTAYGERRYGINHPEWQRALKIMTTTVYAAQYNQRGQGAPESLLNARPGLDLPAASTWGNAIVDYPTHQLVWALRLLRTHAADAPFATTGFQVDLVILAQQVLSNSVAALYPRLVTAVKQQDLAVVQTLKPLWFTALSLADQLADQVPLFRLSTWQHAAAQASQDLDDFSKDCFAIDALAIVTTWGGQRQADSGGLHDYSNRQWSGLTSGLYTQRWRHWFDQVTTALNTHTALPKTDWFSLEWQWVLDQSQCVAEAQPTALLPLVDQVLALSQQPLAQPALPTPTKPIKLMAVDMDGTFLDDHKAFNHTRFQHLLTQMRAHNQHFVVASGNQYQHLLDVFKDFEPIAYIAENGGLVKIGDEVIWQQTIPRDLAQAVTTALQQQPVFEDGLVVLSGAKDAYVDARVSPALLTEARKYYRHIQLVTDMTAVDDDFYKIALAWPGQPVVEQLTFLQREFPSLASVSSGFEGIDIIPKGISKAVGIKKLAERWGLSPAEMAVFGDNNNDIEMLQAVQYSFAMCNGNIDAQLAARYLTPADNNHEGVLDVMAHLI</sequence>
<dbReference type="InterPro" id="IPR008979">
    <property type="entry name" value="Galactose-bd-like_sf"/>
</dbReference>
<dbReference type="InterPro" id="IPR007781">
    <property type="entry name" value="NAGLU"/>
</dbReference>
<dbReference type="InterPro" id="IPR024240">
    <property type="entry name" value="NAGLU_N"/>
</dbReference>
<dbReference type="HOGENOM" id="CLU_263563_0_0_9"/>
<dbReference type="InterPro" id="IPR024733">
    <property type="entry name" value="NAGLU_tim-barrel"/>
</dbReference>
<dbReference type="AlphaFoldDB" id="W6TA26"/>
<dbReference type="Gene3D" id="3.30.1240.10">
    <property type="match status" value="1"/>
</dbReference>
<dbReference type="InterPro" id="IPR036412">
    <property type="entry name" value="HAD-like_sf"/>
</dbReference>
<dbReference type="Gene3D" id="2.60.120.260">
    <property type="entry name" value="Galactose-binding domain-like"/>
    <property type="match status" value="1"/>
</dbReference>
<dbReference type="Pfam" id="PF05089">
    <property type="entry name" value="NAGLU"/>
    <property type="match status" value="1"/>
</dbReference>
<feature type="domain" description="F5/8 type C" evidence="2">
    <location>
        <begin position="111"/>
        <end position="254"/>
    </location>
</feature>
<dbReference type="SUPFAM" id="SSF49785">
    <property type="entry name" value="Galactose-binding domain-like"/>
    <property type="match status" value="1"/>
</dbReference>